<organism evidence="3">
    <name type="scientific">hydrothermal vent metagenome</name>
    <dbReference type="NCBI Taxonomy" id="652676"/>
    <lineage>
        <taxon>unclassified sequences</taxon>
        <taxon>metagenomes</taxon>
        <taxon>ecological metagenomes</taxon>
    </lineage>
</organism>
<protein>
    <submittedName>
        <fullName evidence="3">FIG01423360: glycoside hydrolase</fullName>
    </submittedName>
</protein>
<sequence length="73" mass="8285">MSFKNETILAGVEDPRVVESYIMLYTSWNKDVGRLSSAISKDLKNWTKHGSVFKNAHEGKFMDIWSKSGSMVT</sequence>
<accession>A0A3B0TBB1</accession>
<dbReference type="Pfam" id="PF04041">
    <property type="entry name" value="Glyco_hydro_130"/>
    <property type="match status" value="1"/>
</dbReference>
<dbReference type="InterPro" id="IPR023296">
    <property type="entry name" value="Glyco_hydro_beta-prop_sf"/>
</dbReference>
<keyword evidence="3" id="KW-0378">Hydrolase</keyword>
<keyword evidence="1" id="KW-0328">Glycosyltransferase</keyword>
<dbReference type="GO" id="GO:0016787">
    <property type="term" value="F:hydrolase activity"/>
    <property type="evidence" value="ECO:0007669"/>
    <property type="project" value="UniProtKB-KW"/>
</dbReference>
<evidence type="ECO:0000256" key="1">
    <source>
        <dbReference type="ARBA" id="ARBA00022676"/>
    </source>
</evidence>
<gene>
    <name evidence="3" type="ORF">MNBD_BACTEROID03-2661</name>
</gene>
<proteinExistence type="predicted"/>
<dbReference type="AlphaFoldDB" id="A0A3B0TBB1"/>
<reference evidence="3" key="1">
    <citation type="submission" date="2018-06" db="EMBL/GenBank/DDBJ databases">
        <authorList>
            <person name="Zhirakovskaya E."/>
        </authorList>
    </citation>
    <scope>NUCLEOTIDE SEQUENCE</scope>
</reference>
<dbReference type="SUPFAM" id="SSF75005">
    <property type="entry name" value="Arabinanase/levansucrase/invertase"/>
    <property type="match status" value="1"/>
</dbReference>
<dbReference type="GO" id="GO:0016757">
    <property type="term" value="F:glycosyltransferase activity"/>
    <property type="evidence" value="ECO:0007669"/>
    <property type="project" value="UniProtKB-KW"/>
</dbReference>
<dbReference type="InterPro" id="IPR007184">
    <property type="entry name" value="Mannoside_phosphorylase"/>
</dbReference>
<name>A0A3B0TBB1_9ZZZZ</name>
<dbReference type="Gene3D" id="2.115.10.20">
    <property type="entry name" value="Glycosyl hydrolase domain, family 43"/>
    <property type="match status" value="1"/>
</dbReference>
<keyword evidence="2" id="KW-0808">Transferase</keyword>
<evidence type="ECO:0000313" key="3">
    <source>
        <dbReference type="EMBL" id="VAW10647.1"/>
    </source>
</evidence>
<dbReference type="EMBL" id="UOEL01000028">
    <property type="protein sequence ID" value="VAW10647.1"/>
    <property type="molecule type" value="Genomic_DNA"/>
</dbReference>
<evidence type="ECO:0000256" key="2">
    <source>
        <dbReference type="ARBA" id="ARBA00022679"/>
    </source>
</evidence>